<keyword evidence="1" id="KW-0812">Transmembrane</keyword>
<keyword evidence="3" id="KW-1185">Reference proteome</keyword>
<protein>
    <submittedName>
        <fullName evidence="2">Uncharacterized protein</fullName>
    </submittedName>
</protein>
<gene>
    <name evidence="2" type="ORF">J1792_09210</name>
</gene>
<sequence>MSGYAQDFTWLWTGLGLGVLGAWAWGLLLLHADRRQRAVRRPGPAVGWGDHAMARASREDPDRLAPTVAAALLHRGALICRDGTLHVVPGVPAADDPLERAMVAAANPPADLPALVRREPYATAAAEYDRLLTAQGLLPLPVRALPVWPFGLLAAPALIVLGVRLVLLTADGPPPGAEYAWDWGVFAGLLLLAVAAMAALHRSRDARGLTPYARMPEVAAESARLRGKLITHERRANERRVHRPRLGVDAPGLARALAVLGPVVLADREVAHCLGCEWTPPHHVNQWEVIRAPLEKSGGSGEGVGLGGACGGGSGCGAGCGGGCGGL</sequence>
<accession>A0A939JPQ8</accession>
<keyword evidence="1" id="KW-0472">Membrane</keyword>
<evidence type="ECO:0000256" key="1">
    <source>
        <dbReference type="SAM" id="Phobius"/>
    </source>
</evidence>
<evidence type="ECO:0000313" key="2">
    <source>
        <dbReference type="EMBL" id="MBO0652962.1"/>
    </source>
</evidence>
<organism evidence="2 3">
    <name type="scientific">Streptomyces triculaminicus</name>
    <dbReference type="NCBI Taxonomy" id="2816232"/>
    <lineage>
        <taxon>Bacteria</taxon>
        <taxon>Bacillati</taxon>
        <taxon>Actinomycetota</taxon>
        <taxon>Actinomycetes</taxon>
        <taxon>Kitasatosporales</taxon>
        <taxon>Streptomycetaceae</taxon>
        <taxon>Streptomyces</taxon>
    </lineage>
</organism>
<feature type="transmembrane region" description="Helical" evidence="1">
    <location>
        <begin position="147"/>
        <end position="167"/>
    </location>
</feature>
<evidence type="ECO:0000313" key="3">
    <source>
        <dbReference type="Proteomes" id="UP000664781"/>
    </source>
</evidence>
<dbReference type="EMBL" id="JAFMOF010000001">
    <property type="protein sequence ID" value="MBO0652962.1"/>
    <property type="molecule type" value="Genomic_DNA"/>
</dbReference>
<dbReference type="AlphaFoldDB" id="A0A939JPQ8"/>
<reference evidence="2" key="1">
    <citation type="submission" date="2021-03" db="EMBL/GenBank/DDBJ databases">
        <title>Streptomyces strains.</title>
        <authorList>
            <person name="Lund M.B."/>
            <person name="Toerring T."/>
        </authorList>
    </citation>
    <scope>NUCLEOTIDE SEQUENCE</scope>
    <source>
        <strain evidence="2">JCM 4242</strain>
    </source>
</reference>
<feature type="transmembrane region" description="Helical" evidence="1">
    <location>
        <begin position="179"/>
        <end position="200"/>
    </location>
</feature>
<dbReference type="Proteomes" id="UP000664781">
    <property type="component" value="Unassembled WGS sequence"/>
</dbReference>
<comment type="caution">
    <text evidence="2">The sequence shown here is derived from an EMBL/GenBank/DDBJ whole genome shotgun (WGS) entry which is preliminary data.</text>
</comment>
<name>A0A939JPQ8_9ACTN</name>
<proteinExistence type="predicted"/>
<dbReference type="RefSeq" id="WP_207246982.1">
    <property type="nucleotide sequence ID" value="NZ_JAFMOF010000001.1"/>
</dbReference>
<feature type="transmembrane region" description="Helical" evidence="1">
    <location>
        <begin position="12"/>
        <end position="32"/>
    </location>
</feature>
<keyword evidence="1" id="KW-1133">Transmembrane helix</keyword>